<dbReference type="AlphaFoldDB" id="A0A4Q6Y177"/>
<keyword evidence="3" id="KW-0804">Transcription</keyword>
<comment type="caution">
    <text evidence="6">The sequence shown here is derived from an EMBL/GenBank/DDBJ whole genome shotgun (WGS) entry which is preliminary data.</text>
</comment>
<feature type="DNA-binding region" description="H-T-H motif" evidence="4">
    <location>
        <begin position="35"/>
        <end position="54"/>
    </location>
</feature>
<dbReference type="Pfam" id="PF00440">
    <property type="entry name" value="TetR_N"/>
    <property type="match status" value="1"/>
</dbReference>
<name>A0A4Q6Y177_9SPHN</name>
<protein>
    <submittedName>
        <fullName evidence="6">DUF1956 domain-containing protein</fullName>
    </submittedName>
</protein>
<evidence type="ECO:0000259" key="5">
    <source>
        <dbReference type="PROSITE" id="PS50977"/>
    </source>
</evidence>
<keyword evidence="7" id="KW-1185">Reference proteome</keyword>
<dbReference type="InterPro" id="IPR009057">
    <property type="entry name" value="Homeodomain-like_sf"/>
</dbReference>
<dbReference type="SUPFAM" id="SSF46689">
    <property type="entry name" value="Homeodomain-like"/>
    <property type="match status" value="1"/>
</dbReference>
<dbReference type="PROSITE" id="PS50977">
    <property type="entry name" value="HTH_TETR_2"/>
    <property type="match status" value="1"/>
</dbReference>
<dbReference type="PANTHER" id="PTHR30055">
    <property type="entry name" value="HTH-TYPE TRANSCRIPTIONAL REGULATOR RUTR"/>
    <property type="match status" value="1"/>
</dbReference>
<keyword evidence="2 4" id="KW-0238">DNA-binding</keyword>
<dbReference type="InterPro" id="IPR036271">
    <property type="entry name" value="Tet_transcr_reg_TetR-rel_C_sf"/>
</dbReference>
<dbReference type="InterPro" id="IPR015292">
    <property type="entry name" value="Tscrpt_reg_YbiH_C"/>
</dbReference>
<dbReference type="GO" id="GO:0000976">
    <property type="term" value="F:transcription cis-regulatory region binding"/>
    <property type="evidence" value="ECO:0007669"/>
    <property type="project" value="TreeGrafter"/>
</dbReference>
<evidence type="ECO:0000256" key="2">
    <source>
        <dbReference type="ARBA" id="ARBA00023125"/>
    </source>
</evidence>
<sequence length="238" mass="25570">MSKARDRPKKDNPARQLLLETAGEVFAALGFEGASGRDICERAGVNAAAINYYFGGIEGLHAAVVEEAHARMVGLDPVLELVSSTGTAESRLIRLFQLLLETALDSAGLTAWPMKVLMREALGKSDHLDLLREADLVPKLRVIRGLVAEFMELPENDPAATDACLAYLSVSVMLHMADHQAIQRAFPSLRAGDLAESPIVAHFTAFMLGGIERLSDIAKRNAVQPPIGSGSETSADRP</sequence>
<dbReference type="SUPFAM" id="SSF48498">
    <property type="entry name" value="Tetracyclin repressor-like, C-terminal domain"/>
    <property type="match status" value="1"/>
</dbReference>
<accession>A0A4Q6Y177</accession>
<dbReference type="PANTHER" id="PTHR30055:SF234">
    <property type="entry name" value="HTH-TYPE TRANSCRIPTIONAL REGULATOR BETI"/>
    <property type="match status" value="1"/>
</dbReference>
<evidence type="ECO:0000256" key="1">
    <source>
        <dbReference type="ARBA" id="ARBA00023015"/>
    </source>
</evidence>
<dbReference type="GO" id="GO:0003700">
    <property type="term" value="F:DNA-binding transcription factor activity"/>
    <property type="evidence" value="ECO:0007669"/>
    <property type="project" value="TreeGrafter"/>
</dbReference>
<dbReference type="RefSeq" id="WP_130159131.1">
    <property type="nucleotide sequence ID" value="NZ_SGIS01000026.1"/>
</dbReference>
<gene>
    <name evidence="6" type="ORF">EWE75_16155</name>
</gene>
<dbReference type="OrthoDB" id="2356263at2"/>
<proteinExistence type="predicted"/>
<reference evidence="6 7" key="1">
    <citation type="submission" date="2019-02" db="EMBL/GenBank/DDBJ databases">
        <authorList>
            <person name="Li Y."/>
        </authorList>
    </citation>
    <scope>NUCLEOTIDE SEQUENCE [LARGE SCALE GENOMIC DNA]</scope>
    <source>
        <strain evidence="6 7">3-7</strain>
    </source>
</reference>
<dbReference type="EMBL" id="SGIS01000026">
    <property type="protein sequence ID" value="RZF63444.1"/>
    <property type="molecule type" value="Genomic_DNA"/>
</dbReference>
<organism evidence="6 7">
    <name type="scientific">Sphingomonas populi</name>
    <dbReference type="NCBI Taxonomy" id="2484750"/>
    <lineage>
        <taxon>Bacteria</taxon>
        <taxon>Pseudomonadati</taxon>
        <taxon>Pseudomonadota</taxon>
        <taxon>Alphaproteobacteria</taxon>
        <taxon>Sphingomonadales</taxon>
        <taxon>Sphingomonadaceae</taxon>
        <taxon>Sphingomonas</taxon>
    </lineage>
</organism>
<evidence type="ECO:0000313" key="7">
    <source>
        <dbReference type="Proteomes" id="UP000292085"/>
    </source>
</evidence>
<dbReference type="Proteomes" id="UP000292085">
    <property type="component" value="Unassembled WGS sequence"/>
</dbReference>
<evidence type="ECO:0000256" key="3">
    <source>
        <dbReference type="ARBA" id="ARBA00023163"/>
    </source>
</evidence>
<evidence type="ECO:0000313" key="6">
    <source>
        <dbReference type="EMBL" id="RZF63444.1"/>
    </source>
</evidence>
<keyword evidence="1" id="KW-0805">Transcription regulation</keyword>
<dbReference type="InterPro" id="IPR050109">
    <property type="entry name" value="HTH-type_TetR-like_transc_reg"/>
</dbReference>
<dbReference type="InterPro" id="IPR001647">
    <property type="entry name" value="HTH_TetR"/>
</dbReference>
<dbReference type="Pfam" id="PF09209">
    <property type="entry name" value="CecR_C"/>
    <property type="match status" value="1"/>
</dbReference>
<dbReference type="Gene3D" id="1.10.357.10">
    <property type="entry name" value="Tetracycline Repressor, domain 2"/>
    <property type="match status" value="1"/>
</dbReference>
<feature type="domain" description="HTH tetR-type" evidence="5">
    <location>
        <begin position="12"/>
        <end position="72"/>
    </location>
</feature>
<evidence type="ECO:0000256" key="4">
    <source>
        <dbReference type="PROSITE-ProRule" id="PRU00335"/>
    </source>
</evidence>